<protein>
    <submittedName>
        <fullName evidence="1">Uncharacterized protein</fullName>
    </submittedName>
</protein>
<evidence type="ECO:0000313" key="1">
    <source>
        <dbReference type="EMBL" id="EYC34402.1"/>
    </source>
</evidence>
<dbReference type="EMBL" id="JARK01001337">
    <property type="protein sequence ID" value="EYC34402.1"/>
    <property type="molecule type" value="Genomic_DNA"/>
</dbReference>
<evidence type="ECO:0000313" key="2">
    <source>
        <dbReference type="Proteomes" id="UP000024635"/>
    </source>
</evidence>
<dbReference type="AlphaFoldDB" id="A0A016W529"/>
<reference evidence="2" key="1">
    <citation type="journal article" date="2015" name="Nat. Genet.">
        <title>The genome and transcriptome of the zoonotic hookworm Ancylostoma ceylanicum identify infection-specific gene families.</title>
        <authorList>
            <person name="Schwarz E.M."/>
            <person name="Hu Y."/>
            <person name="Antoshechkin I."/>
            <person name="Miller M.M."/>
            <person name="Sternberg P.W."/>
            <person name="Aroian R.V."/>
        </authorList>
    </citation>
    <scope>NUCLEOTIDE SEQUENCE</scope>
    <source>
        <strain evidence="2">HY135</strain>
    </source>
</reference>
<proteinExistence type="predicted"/>
<dbReference type="Proteomes" id="UP000024635">
    <property type="component" value="Unassembled WGS sequence"/>
</dbReference>
<comment type="caution">
    <text evidence="1">The sequence shown here is derived from an EMBL/GenBank/DDBJ whole genome shotgun (WGS) entry which is preliminary data.</text>
</comment>
<gene>
    <name evidence="1" type="primary">Acey_s0001.g397</name>
    <name evidence="1" type="ORF">Y032_0001g397</name>
</gene>
<accession>A0A016W529</accession>
<organism evidence="1 2">
    <name type="scientific">Ancylostoma ceylanicum</name>
    <dbReference type="NCBI Taxonomy" id="53326"/>
    <lineage>
        <taxon>Eukaryota</taxon>
        <taxon>Metazoa</taxon>
        <taxon>Ecdysozoa</taxon>
        <taxon>Nematoda</taxon>
        <taxon>Chromadorea</taxon>
        <taxon>Rhabditida</taxon>
        <taxon>Rhabditina</taxon>
        <taxon>Rhabditomorpha</taxon>
        <taxon>Strongyloidea</taxon>
        <taxon>Ancylostomatidae</taxon>
        <taxon>Ancylostomatinae</taxon>
        <taxon>Ancylostoma</taxon>
    </lineage>
</organism>
<sequence>MRKTCFHSQILPFQAGNSAVFCKQAKLVAAKTASFLGFVETAHCIDPHYNEKHKSTVKSVRAKFPWVLPLKTAFFRLGYFRMIRALGFVDCCGMTLRFGKKKNQAFYHISSLASS</sequence>
<keyword evidence="2" id="KW-1185">Reference proteome</keyword>
<name>A0A016W529_9BILA</name>